<dbReference type="SUPFAM" id="SSF103378">
    <property type="entry name" value="2-methylcitrate dehydratase PrpD"/>
    <property type="match status" value="1"/>
</dbReference>
<protein>
    <submittedName>
        <fullName evidence="4">MmgE/PrpD family protein</fullName>
    </submittedName>
</protein>
<dbReference type="PANTHER" id="PTHR16943">
    <property type="entry name" value="2-METHYLCITRATE DEHYDRATASE-RELATED"/>
    <property type="match status" value="1"/>
</dbReference>
<dbReference type="InterPro" id="IPR036148">
    <property type="entry name" value="MmgE/PrpD_sf"/>
</dbReference>
<keyword evidence="5" id="KW-1185">Reference proteome</keyword>
<dbReference type="InterPro" id="IPR042188">
    <property type="entry name" value="MmgE/PrpD_sf_2"/>
</dbReference>
<dbReference type="EMBL" id="JAZIBG010000001">
    <property type="protein sequence ID" value="MEF7612355.1"/>
    <property type="molecule type" value="Genomic_DNA"/>
</dbReference>
<feature type="domain" description="MmgE/PrpD C-terminal" evidence="3">
    <location>
        <begin position="272"/>
        <end position="433"/>
    </location>
</feature>
<comment type="similarity">
    <text evidence="1">Belongs to the PrpD family.</text>
</comment>
<dbReference type="Gene3D" id="1.10.4100.10">
    <property type="entry name" value="2-methylcitrate dehydratase PrpD"/>
    <property type="match status" value="1"/>
</dbReference>
<dbReference type="PANTHER" id="PTHR16943:SF8">
    <property type="entry name" value="2-METHYLCITRATE DEHYDRATASE"/>
    <property type="match status" value="1"/>
</dbReference>
<gene>
    <name evidence="4" type="ORF">V4F39_00440</name>
</gene>
<dbReference type="InterPro" id="IPR045337">
    <property type="entry name" value="MmgE_PrpD_C"/>
</dbReference>
<feature type="domain" description="MmgE/PrpD N-terminal" evidence="2">
    <location>
        <begin position="12"/>
        <end position="251"/>
    </location>
</feature>
<evidence type="ECO:0000256" key="1">
    <source>
        <dbReference type="ARBA" id="ARBA00006174"/>
    </source>
</evidence>
<dbReference type="RefSeq" id="WP_332287249.1">
    <property type="nucleotide sequence ID" value="NZ_JAZIBG010000001.1"/>
</dbReference>
<dbReference type="Pfam" id="PF19305">
    <property type="entry name" value="MmgE_PrpD_C"/>
    <property type="match status" value="1"/>
</dbReference>
<dbReference type="Gene3D" id="3.30.1330.120">
    <property type="entry name" value="2-methylcitrate dehydratase PrpD"/>
    <property type="match status" value="1"/>
</dbReference>
<dbReference type="AlphaFoldDB" id="A0AAW9QCJ9"/>
<evidence type="ECO:0000313" key="5">
    <source>
        <dbReference type="Proteomes" id="UP001336250"/>
    </source>
</evidence>
<name>A0AAW9QCJ9_9BURK</name>
<dbReference type="InterPro" id="IPR005656">
    <property type="entry name" value="MmgE_PrpD"/>
</dbReference>
<evidence type="ECO:0000259" key="2">
    <source>
        <dbReference type="Pfam" id="PF03972"/>
    </source>
</evidence>
<dbReference type="InterPro" id="IPR045336">
    <property type="entry name" value="MmgE_PrpD_N"/>
</dbReference>
<evidence type="ECO:0000259" key="3">
    <source>
        <dbReference type="Pfam" id="PF19305"/>
    </source>
</evidence>
<dbReference type="Proteomes" id="UP001336250">
    <property type="component" value="Unassembled WGS sequence"/>
</dbReference>
<proteinExistence type="inferred from homology"/>
<sequence length="455" mass="47291">MPTTIDAGLPALAQAAQAWTLSRCPPEIVAQARLCILDTAGCIVAGGRTEEAALILRCEGDAAGAAATVLGTPARQPLLSTVRIHGYLGDVLELNDLIGGHASIGVVSAALSLAEVRGAPLGTMVEAVLRGIEVTHRIYSAVYPSLKRFTESGLVPVGIPSSIGAAAAASRLLDLDAERTAHAMAIAGALAGWCPAEVIFGDGGTLKPMLFGAQTGATGVTAALYAQQGMTGPLRLLESRLGYFATAATAARLQAELPPERWGLAAPRRKLHACCGYLHSAVDAAVRLRAQAPLTPHTTLEVHVPPYTADAVDKPRPPVSANDARFHLQYCLALVLCGADRIDPEHSLDHAGHLARDDVAAAMDRIHVVPDGDLTHYHQCRLLLKDAQGAVLAAQALDAPRGSPAEPLADDDVIDKFRRIAGPSLPPGRADRFIGQLMAGEDHAPAAGCIATLAT</sequence>
<dbReference type="Pfam" id="PF03972">
    <property type="entry name" value="MmgE_PrpD_N"/>
    <property type="match status" value="1"/>
</dbReference>
<dbReference type="InterPro" id="IPR042183">
    <property type="entry name" value="MmgE/PrpD_sf_1"/>
</dbReference>
<dbReference type="GO" id="GO:0016829">
    <property type="term" value="F:lyase activity"/>
    <property type="evidence" value="ECO:0007669"/>
    <property type="project" value="InterPro"/>
</dbReference>
<evidence type="ECO:0000313" key="4">
    <source>
        <dbReference type="EMBL" id="MEF7612355.1"/>
    </source>
</evidence>
<accession>A0AAW9QCJ9</accession>
<reference evidence="4 5" key="1">
    <citation type="submission" date="2024-02" db="EMBL/GenBank/DDBJ databases">
        <title>Genome sequence of Aquincola sp. MAHUQ-54.</title>
        <authorList>
            <person name="Huq M.A."/>
        </authorList>
    </citation>
    <scope>NUCLEOTIDE SEQUENCE [LARGE SCALE GENOMIC DNA]</scope>
    <source>
        <strain evidence="4 5">MAHUQ-54</strain>
    </source>
</reference>
<organism evidence="4 5">
    <name type="scientific">Aquincola agrisoli</name>
    <dbReference type="NCBI Taxonomy" id="3119538"/>
    <lineage>
        <taxon>Bacteria</taxon>
        <taxon>Pseudomonadati</taxon>
        <taxon>Pseudomonadota</taxon>
        <taxon>Betaproteobacteria</taxon>
        <taxon>Burkholderiales</taxon>
        <taxon>Sphaerotilaceae</taxon>
        <taxon>Aquincola</taxon>
    </lineage>
</organism>
<comment type="caution">
    <text evidence="4">The sequence shown here is derived from an EMBL/GenBank/DDBJ whole genome shotgun (WGS) entry which is preliminary data.</text>
</comment>